<gene>
    <name evidence="2" type="ORF">C8E99_0868</name>
</gene>
<evidence type="ECO:0008006" key="4">
    <source>
        <dbReference type="Google" id="ProtNLM"/>
    </source>
</evidence>
<dbReference type="RefSeq" id="WP_115931255.1">
    <property type="nucleotide sequence ID" value="NZ_QREH01000001.1"/>
</dbReference>
<evidence type="ECO:0000256" key="1">
    <source>
        <dbReference type="SAM" id="MobiDB-lite"/>
    </source>
</evidence>
<organism evidence="2 3">
    <name type="scientific">Citricoccus muralis</name>
    <dbReference type="NCBI Taxonomy" id="169134"/>
    <lineage>
        <taxon>Bacteria</taxon>
        <taxon>Bacillati</taxon>
        <taxon>Actinomycetota</taxon>
        <taxon>Actinomycetes</taxon>
        <taxon>Micrococcales</taxon>
        <taxon>Micrococcaceae</taxon>
        <taxon>Citricoccus</taxon>
    </lineage>
</organism>
<sequence length="111" mass="12168">MSHDDLLGALDGTNPTIPPPTAPGGRPSSGSRARSASAADQQVCSRKGCGHPATWRLEWNNPRIHAPERRKTWLACEDHRDWLADYLQSRGLLKDVLPLASNGTDTREKDS</sequence>
<reference evidence="2 3" key="1">
    <citation type="submission" date="2018-07" db="EMBL/GenBank/DDBJ databases">
        <title>Sequencing the genomes of 1000 actinobacteria strains.</title>
        <authorList>
            <person name="Klenk H.-P."/>
        </authorList>
    </citation>
    <scope>NUCLEOTIDE SEQUENCE [LARGE SCALE GENOMIC DNA]</scope>
    <source>
        <strain evidence="2 3">DSM 14442</strain>
    </source>
</reference>
<evidence type="ECO:0000313" key="2">
    <source>
        <dbReference type="EMBL" id="REE03068.1"/>
    </source>
</evidence>
<accession>A0A3D9L9N1</accession>
<dbReference type="Proteomes" id="UP000256727">
    <property type="component" value="Unassembled WGS sequence"/>
</dbReference>
<comment type="caution">
    <text evidence="2">The sequence shown here is derived from an EMBL/GenBank/DDBJ whole genome shotgun (WGS) entry which is preliminary data.</text>
</comment>
<protein>
    <recommendedName>
        <fullName evidence="4">Acetone carboxylase</fullName>
    </recommendedName>
</protein>
<dbReference type="OrthoDB" id="5193525at2"/>
<evidence type="ECO:0000313" key="3">
    <source>
        <dbReference type="Proteomes" id="UP000256727"/>
    </source>
</evidence>
<proteinExistence type="predicted"/>
<dbReference type="EMBL" id="QREH01000001">
    <property type="protein sequence ID" value="REE03068.1"/>
    <property type="molecule type" value="Genomic_DNA"/>
</dbReference>
<dbReference type="AlphaFoldDB" id="A0A3D9L9N1"/>
<feature type="region of interest" description="Disordered" evidence="1">
    <location>
        <begin position="1"/>
        <end position="49"/>
    </location>
</feature>
<keyword evidence="3" id="KW-1185">Reference proteome</keyword>
<feature type="compositionally biased region" description="Low complexity" evidence="1">
    <location>
        <begin position="23"/>
        <end position="39"/>
    </location>
</feature>
<name>A0A3D9L9N1_9MICC</name>